<evidence type="ECO:0000313" key="4">
    <source>
        <dbReference type="EMBL" id="CAD7640690.1"/>
    </source>
</evidence>
<evidence type="ECO:0000256" key="2">
    <source>
        <dbReference type="SAM" id="MobiDB-lite"/>
    </source>
</evidence>
<dbReference type="SUPFAM" id="SSF57667">
    <property type="entry name" value="beta-beta-alpha zinc fingers"/>
    <property type="match status" value="1"/>
</dbReference>
<evidence type="ECO:0000259" key="3">
    <source>
        <dbReference type="PROSITE" id="PS50157"/>
    </source>
</evidence>
<dbReference type="InterPro" id="IPR013087">
    <property type="entry name" value="Znf_C2H2_type"/>
</dbReference>
<dbReference type="PROSITE" id="PS50157">
    <property type="entry name" value="ZINC_FINGER_C2H2_2"/>
    <property type="match status" value="1"/>
</dbReference>
<feature type="compositionally biased region" description="Low complexity" evidence="2">
    <location>
        <begin position="129"/>
        <end position="146"/>
    </location>
</feature>
<keyword evidence="1" id="KW-0479">Metal-binding</keyword>
<proteinExistence type="predicted"/>
<sequence>MSSDLRILVSNKISRVDQSLDYWCEIPLRTKTIADLKAVLAANDRLSAKDVDLFLRGGRLRDETNICIVRDEDVIAIQPKTTPVSDQRSSLCHQLNTSSASVGTNTAESFPPEVMITYIQEFSVDEMDTSSASSTSSSTTLVSTPKSVKRRSKRRVFGSKGRKTYRCNEENCDRSYYTRNNLLRHIRLNHSLSLVSYHRFNHN</sequence>
<dbReference type="SMART" id="SM00355">
    <property type="entry name" value="ZnF_C2H2"/>
    <property type="match status" value="1"/>
</dbReference>
<dbReference type="Gene3D" id="3.30.160.60">
    <property type="entry name" value="Classic Zinc Finger"/>
    <property type="match status" value="1"/>
</dbReference>
<keyword evidence="1" id="KW-0862">Zinc</keyword>
<dbReference type="EMBL" id="CAJPIZ010024033">
    <property type="protein sequence ID" value="CAG2118372.1"/>
    <property type="molecule type" value="Genomic_DNA"/>
</dbReference>
<dbReference type="Proteomes" id="UP000759131">
    <property type="component" value="Unassembled WGS sequence"/>
</dbReference>
<keyword evidence="1" id="KW-0863">Zinc-finger</keyword>
<dbReference type="PROSITE" id="PS00028">
    <property type="entry name" value="ZINC_FINGER_C2H2_1"/>
    <property type="match status" value="1"/>
</dbReference>
<name>A0A7R9LFD6_9ACAR</name>
<dbReference type="InterPro" id="IPR036236">
    <property type="entry name" value="Znf_C2H2_sf"/>
</dbReference>
<evidence type="ECO:0000256" key="1">
    <source>
        <dbReference type="PROSITE-ProRule" id="PRU00042"/>
    </source>
</evidence>
<dbReference type="EMBL" id="OC878608">
    <property type="protein sequence ID" value="CAD7640690.1"/>
    <property type="molecule type" value="Genomic_DNA"/>
</dbReference>
<gene>
    <name evidence="4" type="ORF">OSB1V03_LOCUS18324</name>
</gene>
<dbReference type="AlphaFoldDB" id="A0A7R9LFD6"/>
<reference evidence="4" key="1">
    <citation type="submission" date="2020-11" db="EMBL/GenBank/DDBJ databases">
        <authorList>
            <person name="Tran Van P."/>
        </authorList>
    </citation>
    <scope>NUCLEOTIDE SEQUENCE</scope>
</reference>
<feature type="domain" description="C2H2-type" evidence="3">
    <location>
        <begin position="165"/>
        <end position="191"/>
    </location>
</feature>
<accession>A0A7R9LFD6</accession>
<dbReference type="OrthoDB" id="10529047at2759"/>
<protein>
    <recommendedName>
        <fullName evidence="3">C2H2-type domain-containing protein</fullName>
    </recommendedName>
</protein>
<organism evidence="4">
    <name type="scientific">Medioppia subpectinata</name>
    <dbReference type="NCBI Taxonomy" id="1979941"/>
    <lineage>
        <taxon>Eukaryota</taxon>
        <taxon>Metazoa</taxon>
        <taxon>Ecdysozoa</taxon>
        <taxon>Arthropoda</taxon>
        <taxon>Chelicerata</taxon>
        <taxon>Arachnida</taxon>
        <taxon>Acari</taxon>
        <taxon>Acariformes</taxon>
        <taxon>Sarcoptiformes</taxon>
        <taxon>Oribatida</taxon>
        <taxon>Brachypylina</taxon>
        <taxon>Oppioidea</taxon>
        <taxon>Oppiidae</taxon>
        <taxon>Medioppia</taxon>
    </lineage>
</organism>
<dbReference type="GO" id="GO:0008270">
    <property type="term" value="F:zinc ion binding"/>
    <property type="evidence" value="ECO:0007669"/>
    <property type="project" value="UniProtKB-KW"/>
</dbReference>
<evidence type="ECO:0000313" key="5">
    <source>
        <dbReference type="Proteomes" id="UP000759131"/>
    </source>
</evidence>
<feature type="region of interest" description="Disordered" evidence="2">
    <location>
        <begin position="129"/>
        <end position="153"/>
    </location>
</feature>
<keyword evidence="5" id="KW-1185">Reference proteome</keyword>